<accession>A0A139N7J0</accession>
<comment type="caution">
    <text evidence="1">The sequence shown here is derived from an EMBL/GenBank/DDBJ whole genome shotgun (WGS) entry which is preliminary data.</text>
</comment>
<reference evidence="1 2" key="1">
    <citation type="submission" date="2016-01" db="EMBL/GenBank/DDBJ databases">
        <title>Highly variable Streptococcus oralis are common among viridans streptococci isolated from primates.</title>
        <authorList>
            <person name="Denapaite D."/>
            <person name="Rieger M."/>
            <person name="Koendgen S."/>
            <person name="Brueckner R."/>
            <person name="Ochigava I."/>
            <person name="Kappeler P."/>
            <person name="Maetz-Rensing K."/>
            <person name="Leendertz F."/>
            <person name="Hakenbeck R."/>
        </authorList>
    </citation>
    <scope>NUCLEOTIDE SEQUENCE [LARGE SCALE GENOMIC DNA]</scope>
    <source>
        <strain evidence="1 2">DD07</strain>
    </source>
</reference>
<dbReference type="InterPro" id="IPR000801">
    <property type="entry name" value="Esterase-like"/>
</dbReference>
<dbReference type="EMBL" id="LQRC01000134">
    <property type="protein sequence ID" value="KXT72019.1"/>
    <property type="molecule type" value="Genomic_DNA"/>
</dbReference>
<dbReference type="Proteomes" id="UP000070096">
    <property type="component" value="Unassembled WGS sequence"/>
</dbReference>
<dbReference type="InterPro" id="IPR029058">
    <property type="entry name" value="AB_hydrolase_fold"/>
</dbReference>
<dbReference type="AlphaFoldDB" id="A0A139N7J0"/>
<dbReference type="Gene3D" id="3.40.50.1820">
    <property type="entry name" value="alpha/beta hydrolase"/>
    <property type="match status" value="1"/>
</dbReference>
<dbReference type="PANTHER" id="PTHR48098">
    <property type="entry name" value="ENTEROCHELIN ESTERASE-RELATED"/>
    <property type="match status" value="1"/>
</dbReference>
<evidence type="ECO:0000313" key="2">
    <source>
        <dbReference type="Proteomes" id="UP000070096"/>
    </source>
</evidence>
<proteinExistence type="predicted"/>
<dbReference type="GO" id="GO:0016787">
    <property type="term" value="F:hydrolase activity"/>
    <property type="evidence" value="ECO:0007669"/>
    <property type="project" value="UniProtKB-KW"/>
</dbReference>
<dbReference type="InterPro" id="IPR050583">
    <property type="entry name" value="Mycobacterial_A85_antigen"/>
</dbReference>
<dbReference type="PANTHER" id="PTHR48098:SF6">
    <property type="entry name" value="FERRI-BACILLIBACTIN ESTERASE BESA"/>
    <property type="match status" value="1"/>
</dbReference>
<keyword evidence="1" id="KW-0378">Hydrolase</keyword>
<gene>
    <name evidence="1" type="ORF">SGODD07_00888</name>
</gene>
<dbReference type="Pfam" id="PF00756">
    <property type="entry name" value="Esterase"/>
    <property type="match status" value="1"/>
</dbReference>
<sequence length="233" mass="26403">MTLSINKTFVWEGITVNITLPQDYDGSRPYPAILLNDGQINYLSRLSSSVILIGLIPNNRLDDFTPWKANALKLGNPDFGGRADSYHQKLFSGILTEIRQHYLLDDKRIAYGGYSLGGLAAVYSLYSDCKIPCVFSICGSFWYPGFTDYCQTQDLKNKDCLVYLQNGKTEGAHHSNRLAKAPFYAKLVHSVIQNQITDTYSVFDSYGHHDALQSRYDSFIKWLVQNWNIETTS</sequence>
<evidence type="ECO:0000313" key="1">
    <source>
        <dbReference type="EMBL" id="KXT72019.1"/>
    </source>
</evidence>
<name>A0A139N7J0_STRGN</name>
<protein>
    <submittedName>
        <fullName evidence="1">Putative esterase of alpha/beta hydrolase superfamily</fullName>
    </submittedName>
</protein>
<dbReference type="PATRIC" id="fig|1302.21.peg.996"/>
<organism evidence="1 2">
    <name type="scientific">Streptococcus gordonii</name>
    <dbReference type="NCBI Taxonomy" id="1302"/>
    <lineage>
        <taxon>Bacteria</taxon>
        <taxon>Bacillati</taxon>
        <taxon>Bacillota</taxon>
        <taxon>Bacilli</taxon>
        <taxon>Lactobacillales</taxon>
        <taxon>Streptococcaceae</taxon>
        <taxon>Streptococcus</taxon>
    </lineage>
</organism>
<dbReference type="SUPFAM" id="SSF53474">
    <property type="entry name" value="alpha/beta-Hydrolases"/>
    <property type="match status" value="1"/>
</dbReference>